<dbReference type="Proteomes" id="UP001529085">
    <property type="component" value="Unassembled WGS sequence"/>
</dbReference>
<dbReference type="RefSeq" id="WP_278004513.1">
    <property type="nucleotide sequence ID" value="NZ_JARSBN010000002.1"/>
</dbReference>
<evidence type="ECO:0000313" key="2">
    <source>
        <dbReference type="EMBL" id="MDG4715046.1"/>
    </source>
</evidence>
<keyword evidence="1" id="KW-0732">Signal</keyword>
<feature type="signal peptide" evidence="1">
    <location>
        <begin position="1"/>
        <end position="23"/>
    </location>
</feature>
<gene>
    <name evidence="2" type="ORF">P7122_04110</name>
</gene>
<evidence type="ECO:0000313" key="3">
    <source>
        <dbReference type="Proteomes" id="UP001529085"/>
    </source>
</evidence>
<evidence type="ECO:0008006" key="4">
    <source>
        <dbReference type="Google" id="ProtNLM"/>
    </source>
</evidence>
<accession>A0ABT6FZ34</accession>
<evidence type="ECO:0000256" key="1">
    <source>
        <dbReference type="SAM" id="SignalP"/>
    </source>
</evidence>
<feature type="chain" id="PRO_5047452442" description="Lipocalin-like domain-containing protein" evidence="1">
    <location>
        <begin position="24"/>
        <end position="159"/>
    </location>
</feature>
<name>A0ABT6FZ34_9FLAO</name>
<reference evidence="2 3" key="1">
    <citation type="submission" date="2023-03" db="EMBL/GenBank/DDBJ databases">
        <title>Strain YYF002 represents a novel species in the genus Winogradskyella isolated from seawater.</title>
        <authorList>
            <person name="Fu Z.-Y."/>
        </authorList>
    </citation>
    <scope>NUCLEOTIDE SEQUENCE [LARGE SCALE GENOMIC DNA]</scope>
    <source>
        <strain evidence="2 3">YYF002</strain>
    </source>
</reference>
<sequence>MKTKALYSILLMMSFSLMSFTCSDDDDGNNQDDNSQEIAQIQTTVESGDWIVTSYIDSGTDETNDFNGYTFTFGTNGSITATNGNTTYNGTWSVTDSNSNDDSPDSDIDFNISFPVPDDHDFDDLNDDWDIISHSNNMISLRDVSGGDGSVDTLIFERN</sequence>
<comment type="caution">
    <text evidence="2">The sequence shown here is derived from an EMBL/GenBank/DDBJ whole genome shotgun (WGS) entry which is preliminary data.</text>
</comment>
<proteinExistence type="predicted"/>
<keyword evidence="3" id="KW-1185">Reference proteome</keyword>
<protein>
    <recommendedName>
        <fullName evidence="4">Lipocalin-like domain-containing protein</fullName>
    </recommendedName>
</protein>
<organism evidence="2 3">
    <name type="scientific">Winogradskyella marincola</name>
    <dbReference type="NCBI Taxonomy" id="3037795"/>
    <lineage>
        <taxon>Bacteria</taxon>
        <taxon>Pseudomonadati</taxon>
        <taxon>Bacteroidota</taxon>
        <taxon>Flavobacteriia</taxon>
        <taxon>Flavobacteriales</taxon>
        <taxon>Flavobacteriaceae</taxon>
        <taxon>Winogradskyella</taxon>
    </lineage>
</organism>
<dbReference type="EMBL" id="JARSBN010000002">
    <property type="protein sequence ID" value="MDG4715046.1"/>
    <property type="molecule type" value="Genomic_DNA"/>
</dbReference>